<feature type="region of interest" description="Disordered" evidence="8">
    <location>
        <begin position="595"/>
        <end position="620"/>
    </location>
</feature>
<name>A0A438NF91_EXOME</name>
<evidence type="ECO:0000256" key="8">
    <source>
        <dbReference type="SAM" id="MobiDB-lite"/>
    </source>
</evidence>
<dbReference type="GO" id="GO:0005886">
    <property type="term" value="C:plasma membrane"/>
    <property type="evidence" value="ECO:0007669"/>
    <property type="project" value="UniProtKB-ARBA"/>
</dbReference>
<proteinExistence type="inferred from homology"/>
<dbReference type="PROSITE" id="PS01023">
    <property type="entry name" value="PTR2_2"/>
    <property type="match status" value="1"/>
</dbReference>
<gene>
    <name evidence="10" type="ORF">B0A52_01519</name>
</gene>
<dbReference type="VEuPathDB" id="FungiDB:PV10_07384"/>
<evidence type="ECO:0000256" key="7">
    <source>
        <dbReference type="RuleBase" id="RU003755"/>
    </source>
</evidence>
<dbReference type="GO" id="GO:0071916">
    <property type="term" value="F:dipeptide transmembrane transporter activity"/>
    <property type="evidence" value="ECO:0007669"/>
    <property type="project" value="UniProtKB-ARBA"/>
</dbReference>
<feature type="compositionally biased region" description="Basic and acidic residues" evidence="8">
    <location>
        <begin position="607"/>
        <end position="620"/>
    </location>
</feature>
<evidence type="ECO:0000256" key="1">
    <source>
        <dbReference type="ARBA" id="ARBA00004141"/>
    </source>
</evidence>
<dbReference type="PANTHER" id="PTHR11654">
    <property type="entry name" value="OLIGOPEPTIDE TRANSPORTER-RELATED"/>
    <property type="match status" value="1"/>
</dbReference>
<feature type="transmembrane region" description="Helical" evidence="9">
    <location>
        <begin position="555"/>
        <end position="575"/>
    </location>
</feature>
<feature type="transmembrane region" description="Helical" evidence="9">
    <location>
        <begin position="494"/>
        <end position="515"/>
    </location>
</feature>
<keyword evidence="4 7" id="KW-0812">Transmembrane</keyword>
<evidence type="ECO:0000256" key="2">
    <source>
        <dbReference type="ARBA" id="ARBA00005982"/>
    </source>
</evidence>
<dbReference type="Pfam" id="PF00854">
    <property type="entry name" value="PTR2"/>
    <property type="match status" value="1"/>
</dbReference>
<dbReference type="InterPro" id="IPR000109">
    <property type="entry name" value="POT_fam"/>
</dbReference>
<protein>
    <submittedName>
        <fullName evidence="10">Uncharacterized protein</fullName>
    </submittedName>
</protein>
<evidence type="ECO:0000256" key="4">
    <source>
        <dbReference type="ARBA" id="ARBA00022692"/>
    </source>
</evidence>
<dbReference type="InterPro" id="IPR036259">
    <property type="entry name" value="MFS_trans_sf"/>
</dbReference>
<comment type="subcellular location">
    <subcellularLocation>
        <location evidence="1 7">Membrane</location>
        <topology evidence="1 7">Multi-pass membrane protein</topology>
    </subcellularLocation>
</comment>
<keyword evidence="5 9" id="KW-1133">Transmembrane helix</keyword>
<feature type="transmembrane region" description="Helical" evidence="9">
    <location>
        <begin position="371"/>
        <end position="388"/>
    </location>
</feature>
<organism evidence="10 11">
    <name type="scientific">Exophiala mesophila</name>
    <name type="common">Black yeast-like fungus</name>
    <dbReference type="NCBI Taxonomy" id="212818"/>
    <lineage>
        <taxon>Eukaryota</taxon>
        <taxon>Fungi</taxon>
        <taxon>Dikarya</taxon>
        <taxon>Ascomycota</taxon>
        <taxon>Pezizomycotina</taxon>
        <taxon>Eurotiomycetes</taxon>
        <taxon>Chaetothyriomycetidae</taxon>
        <taxon>Chaetothyriales</taxon>
        <taxon>Herpotrichiellaceae</taxon>
        <taxon>Exophiala</taxon>
    </lineage>
</organism>
<evidence type="ECO:0000313" key="11">
    <source>
        <dbReference type="Proteomes" id="UP000288859"/>
    </source>
</evidence>
<feature type="transmembrane region" description="Helical" evidence="9">
    <location>
        <begin position="271"/>
        <end position="292"/>
    </location>
</feature>
<dbReference type="FunFam" id="1.20.1250.20:FF:000085">
    <property type="entry name" value="MFS peptide transporter Ptr2"/>
    <property type="match status" value="1"/>
</dbReference>
<dbReference type="EMBL" id="NAJM01000004">
    <property type="protein sequence ID" value="RVX74393.1"/>
    <property type="molecule type" value="Genomic_DNA"/>
</dbReference>
<evidence type="ECO:0000313" key="10">
    <source>
        <dbReference type="EMBL" id="RVX74393.1"/>
    </source>
</evidence>
<evidence type="ECO:0000256" key="5">
    <source>
        <dbReference type="ARBA" id="ARBA00022989"/>
    </source>
</evidence>
<dbReference type="SUPFAM" id="SSF103473">
    <property type="entry name" value="MFS general substrate transporter"/>
    <property type="match status" value="1"/>
</dbReference>
<evidence type="ECO:0000256" key="9">
    <source>
        <dbReference type="SAM" id="Phobius"/>
    </source>
</evidence>
<feature type="transmembrane region" description="Helical" evidence="9">
    <location>
        <begin position="159"/>
        <end position="180"/>
    </location>
</feature>
<dbReference type="InterPro" id="IPR018456">
    <property type="entry name" value="PTR2_symporter_CS"/>
</dbReference>
<dbReference type="Proteomes" id="UP000288859">
    <property type="component" value="Unassembled WGS sequence"/>
</dbReference>
<evidence type="ECO:0000256" key="3">
    <source>
        <dbReference type="ARBA" id="ARBA00022448"/>
    </source>
</evidence>
<dbReference type="OrthoDB" id="8904098at2759"/>
<feature type="transmembrane region" description="Helical" evidence="9">
    <location>
        <begin position="186"/>
        <end position="204"/>
    </location>
</feature>
<keyword evidence="3 7" id="KW-0813">Transport</keyword>
<comment type="similarity">
    <text evidence="2 7">Belongs to the major facilitator superfamily. Proton-dependent oligopeptide transporter (POT/PTR) (TC 2.A.17) family.</text>
</comment>
<dbReference type="Gene3D" id="1.20.1250.20">
    <property type="entry name" value="MFS general substrate transporter like domains"/>
    <property type="match status" value="1"/>
</dbReference>
<sequence>MSAIATNEGPIIAQAAIPAAPLAGTVAEKQLGRGSIDGNVQERRPSFDEDDEVTEEELHTLRRVSGKIPWPAFTVAFVELCERFSYYGTTVVFVNFIQQPLPEGSSTGAGYSGQSGALGMGQRASTGLVTFNQFWAYVMPLLGAYVADAHWGRYKTIHAAIACALIGHVILTASAAPSVIKHSGSALAAFTIGLVILGVGTGGFKSNISPLLAEQQTDNKKRISVLPSGERVIVDPTVTTSRIFLYFYLCINVGSLVGQIGMVYAEKYVGFWLAYMLPTVLFLIAPVVLAVCRKHYVLTPPTGSVFAKFWQLWGYASKGHWHLNPIATYRSMSAPGFWERVKPSKIPAAERPVWMTFDDAWVDEVRRGLKACAVFLYLPLYWLAYGQMTGNLTSQAAVMELHGVPNDIIQNLNPISIIIFIPFMDFVVYPALRKARINFTPIKRIFAGFILASMAMVSACVIQVYIYRLSPCGHHASDPDCVGPAPINVWVQTIPYVLIGFSEIFASITSLEYAFTKAPYNMRSFVMAINLLMNAFSSAIAQGLVALSADPLLVWNYGVVAVLSGLGGIAFWFNFRKLDAEEDKLNMLRASAYTGKRGSVSGPSVEDQYREKSDEAAATA</sequence>
<evidence type="ECO:0000256" key="6">
    <source>
        <dbReference type="ARBA" id="ARBA00023136"/>
    </source>
</evidence>
<comment type="caution">
    <text evidence="10">The sequence shown here is derived from an EMBL/GenBank/DDBJ whole genome shotgun (WGS) entry which is preliminary data.</text>
</comment>
<reference evidence="10 11" key="1">
    <citation type="submission" date="2017-03" db="EMBL/GenBank/DDBJ databases">
        <title>Genomes of endolithic fungi from Antarctica.</title>
        <authorList>
            <person name="Coleine C."/>
            <person name="Masonjones S."/>
            <person name="Stajich J.E."/>
        </authorList>
    </citation>
    <scope>NUCLEOTIDE SEQUENCE [LARGE SCALE GENOMIC DNA]</scope>
    <source>
        <strain evidence="10 11">CCFEE 6314</strain>
    </source>
</reference>
<feature type="transmembrane region" description="Helical" evidence="9">
    <location>
        <begin position="408"/>
        <end position="432"/>
    </location>
</feature>
<accession>A0A438NF91</accession>
<feature type="transmembrane region" description="Helical" evidence="9">
    <location>
        <begin position="527"/>
        <end position="549"/>
    </location>
</feature>
<feature type="transmembrane region" description="Helical" evidence="9">
    <location>
        <begin position="134"/>
        <end position="152"/>
    </location>
</feature>
<feature type="transmembrane region" description="Helical" evidence="9">
    <location>
        <begin position="444"/>
        <end position="466"/>
    </location>
</feature>
<feature type="transmembrane region" description="Helical" evidence="9">
    <location>
        <begin position="243"/>
        <end position="265"/>
    </location>
</feature>
<keyword evidence="6 9" id="KW-0472">Membrane</keyword>
<dbReference type="AlphaFoldDB" id="A0A438NF91"/>